<accession>A0A9W9GU31</accession>
<protein>
    <submittedName>
        <fullName evidence="5">Monooxygenase FAD-binding</fullName>
    </submittedName>
</protein>
<dbReference type="Proteomes" id="UP001149079">
    <property type="component" value="Unassembled WGS sequence"/>
</dbReference>
<keyword evidence="3" id="KW-0560">Oxidoreductase</keyword>
<evidence type="ECO:0000259" key="4">
    <source>
        <dbReference type="PROSITE" id="PS50206"/>
    </source>
</evidence>
<keyword evidence="5" id="KW-0503">Monooxygenase</keyword>
<organism evidence="5 6">
    <name type="scientific">Penicillium bovifimosum</name>
    <dbReference type="NCBI Taxonomy" id="126998"/>
    <lineage>
        <taxon>Eukaryota</taxon>
        <taxon>Fungi</taxon>
        <taxon>Dikarya</taxon>
        <taxon>Ascomycota</taxon>
        <taxon>Pezizomycotina</taxon>
        <taxon>Eurotiomycetes</taxon>
        <taxon>Eurotiomycetidae</taxon>
        <taxon>Eurotiales</taxon>
        <taxon>Aspergillaceae</taxon>
        <taxon>Penicillium</taxon>
    </lineage>
</organism>
<dbReference type="PANTHER" id="PTHR46865">
    <property type="entry name" value="OXIDOREDUCTASE-RELATED"/>
    <property type="match status" value="1"/>
</dbReference>
<evidence type="ECO:0000256" key="1">
    <source>
        <dbReference type="ARBA" id="ARBA00022630"/>
    </source>
</evidence>
<sequence>MAPQVLKVLICGGGIAGPALAYWLAQLGHKVIVVERFPTVRATGAQVDIRGQGITAIKRMGLHEAIRSKLVDEAGVSIVNSRGKTKATILANKSGKGASSLSSEYEIMRGDLVRILHEATEGEVKYIFGKTVDSFKEHGDQVVAYFSDGSSDTFDMLVGADGQGSRVRRNIQPVAAPSEYHNLGVHMAYCFIPRIESDPIGMCRAYLCPGRRMIMTRTHNEKETQIYFILLSDSEELRAVPKLPIQQQKKAWANMFHDAGWQSERFIKEMQTTDNWFCQDVVQVKTDTWHSGRVVLLGDAAHCPSPLTGMGTTSSLVGAYVLAGEISRSQDLTQAFENYHKIMQPYVDEIQQLNTGWLRWVMAKSQGVIAIIHFLVGLACFLRIPQLIARLSNDWDGDWKLPDYPELDVDQAEKR</sequence>
<dbReference type="GeneID" id="81405950"/>
<evidence type="ECO:0000313" key="6">
    <source>
        <dbReference type="Proteomes" id="UP001149079"/>
    </source>
</evidence>
<reference evidence="5" key="1">
    <citation type="submission" date="2022-11" db="EMBL/GenBank/DDBJ databases">
        <authorList>
            <person name="Petersen C."/>
        </authorList>
    </citation>
    <scope>NUCLEOTIDE SEQUENCE</scope>
    <source>
        <strain evidence="5">IBT 22155</strain>
    </source>
</reference>
<feature type="domain" description="Rhodanese" evidence="4">
    <location>
        <begin position="8"/>
        <end position="41"/>
    </location>
</feature>
<gene>
    <name evidence="5" type="ORF">N7515_006036</name>
</gene>
<dbReference type="InterPro" id="IPR036188">
    <property type="entry name" value="FAD/NAD-bd_sf"/>
</dbReference>
<keyword evidence="2" id="KW-0274">FAD</keyword>
<dbReference type="Gene3D" id="3.50.50.60">
    <property type="entry name" value="FAD/NAD(P)-binding domain"/>
    <property type="match status" value="1"/>
</dbReference>
<evidence type="ECO:0000313" key="5">
    <source>
        <dbReference type="EMBL" id="KAJ5129997.1"/>
    </source>
</evidence>
<dbReference type="PRINTS" id="PR00420">
    <property type="entry name" value="RNGMNOXGNASE"/>
</dbReference>
<dbReference type="InterPro" id="IPR002938">
    <property type="entry name" value="FAD-bd"/>
</dbReference>
<keyword evidence="1" id="KW-0285">Flavoprotein</keyword>
<name>A0A9W9GU31_9EURO</name>
<evidence type="ECO:0000256" key="3">
    <source>
        <dbReference type="ARBA" id="ARBA00023002"/>
    </source>
</evidence>
<dbReference type="SUPFAM" id="SSF51905">
    <property type="entry name" value="FAD/NAD(P)-binding domain"/>
    <property type="match status" value="1"/>
</dbReference>
<keyword evidence="6" id="KW-1185">Reference proteome</keyword>
<dbReference type="AlphaFoldDB" id="A0A9W9GU31"/>
<dbReference type="GO" id="GO:0004497">
    <property type="term" value="F:monooxygenase activity"/>
    <property type="evidence" value="ECO:0007669"/>
    <property type="project" value="UniProtKB-KW"/>
</dbReference>
<dbReference type="PANTHER" id="PTHR46865:SF2">
    <property type="entry name" value="MONOOXYGENASE"/>
    <property type="match status" value="1"/>
</dbReference>
<dbReference type="OrthoDB" id="655030at2759"/>
<dbReference type="RefSeq" id="XP_056520376.1">
    <property type="nucleotide sequence ID" value="XM_056666780.1"/>
</dbReference>
<dbReference type="GO" id="GO:0071949">
    <property type="term" value="F:FAD binding"/>
    <property type="evidence" value="ECO:0007669"/>
    <property type="project" value="InterPro"/>
</dbReference>
<dbReference type="InterPro" id="IPR001763">
    <property type="entry name" value="Rhodanese-like_dom"/>
</dbReference>
<dbReference type="InterPro" id="IPR051704">
    <property type="entry name" value="FAD_aromatic-hydroxylase"/>
</dbReference>
<comment type="caution">
    <text evidence="5">The sequence shown here is derived from an EMBL/GenBank/DDBJ whole genome shotgun (WGS) entry which is preliminary data.</text>
</comment>
<dbReference type="Pfam" id="PF01494">
    <property type="entry name" value="FAD_binding_3"/>
    <property type="match status" value="1"/>
</dbReference>
<dbReference type="EMBL" id="JAPQKL010000005">
    <property type="protein sequence ID" value="KAJ5129997.1"/>
    <property type="molecule type" value="Genomic_DNA"/>
</dbReference>
<reference evidence="5" key="2">
    <citation type="journal article" date="2023" name="IMA Fungus">
        <title>Comparative genomic study of the Penicillium genus elucidates a diverse pangenome and 15 lateral gene transfer events.</title>
        <authorList>
            <person name="Petersen C."/>
            <person name="Sorensen T."/>
            <person name="Nielsen M.R."/>
            <person name="Sondergaard T.E."/>
            <person name="Sorensen J.L."/>
            <person name="Fitzpatrick D.A."/>
            <person name="Frisvad J.C."/>
            <person name="Nielsen K.L."/>
        </authorList>
    </citation>
    <scope>NUCLEOTIDE SEQUENCE</scope>
    <source>
        <strain evidence="5">IBT 22155</strain>
    </source>
</reference>
<proteinExistence type="predicted"/>
<dbReference type="PROSITE" id="PS50206">
    <property type="entry name" value="RHODANESE_3"/>
    <property type="match status" value="1"/>
</dbReference>
<evidence type="ECO:0000256" key="2">
    <source>
        <dbReference type="ARBA" id="ARBA00022827"/>
    </source>
</evidence>